<name>A0A4S8KX97_DENBC</name>
<dbReference type="EC" id="4.1.2.13" evidence="1"/>
<dbReference type="Gene3D" id="3.20.20.70">
    <property type="entry name" value="Aldolase class I"/>
    <property type="match status" value="1"/>
</dbReference>
<sequence length="240" mass="26476">CLIFAHSFAVPIADRLFHATDKKHLELAIARSSREEIKFDSLTVDASHTGTYEEKIVIAQPWVEKAIKSGIVIEVELGSLEDGEAELGEFGSFVCLFRFDATSITSLIAANVKIDQTGTGALILVPSVGNLHDSYIQSDGLKFNRDILKALHDKFRGHVSRCLHGTGESLDELFNKCIKNGVSEITFSMLGIYLHTLILVEHQLELLGTGSYTSPSHFPITSEPLSHLCRTIVYLTIHII</sequence>
<dbReference type="EMBL" id="ML179904">
    <property type="protein sequence ID" value="THU80451.1"/>
    <property type="molecule type" value="Genomic_DNA"/>
</dbReference>
<dbReference type="SUPFAM" id="SSF51569">
    <property type="entry name" value="Aldolase"/>
    <property type="match status" value="1"/>
</dbReference>
<protein>
    <recommendedName>
        <fullName evidence="1">Fructose-bisphosphate aldolase</fullName>
        <shortName evidence="1">FBP aldolase</shortName>
        <ecNumber evidence="1">4.1.2.13</ecNumber>
    </recommendedName>
</protein>
<comment type="catalytic activity">
    <reaction evidence="1">
        <text>beta-D-fructose 1,6-bisphosphate = D-glyceraldehyde 3-phosphate + dihydroxyacetone phosphate</text>
        <dbReference type="Rhea" id="RHEA:14729"/>
        <dbReference type="ChEBI" id="CHEBI:32966"/>
        <dbReference type="ChEBI" id="CHEBI:57642"/>
        <dbReference type="ChEBI" id="CHEBI:59776"/>
        <dbReference type="EC" id="4.1.2.13"/>
    </reaction>
</comment>
<keyword evidence="3" id="KW-1185">Reference proteome</keyword>
<dbReference type="UniPathway" id="UPA00109">
    <property type="reaction ID" value="UER00183"/>
</dbReference>
<feature type="non-terminal residue" evidence="2">
    <location>
        <position position="1"/>
    </location>
</feature>
<comment type="pathway">
    <text evidence="1">Carbohydrate degradation; glycolysis; D-glyceraldehyde 3-phosphate and glycerone phosphate from D-glucose: step 4/4.</text>
</comment>
<keyword evidence="1" id="KW-0862">Zinc</keyword>
<dbReference type="InterPro" id="IPR013785">
    <property type="entry name" value="Aldolase_TIM"/>
</dbReference>
<evidence type="ECO:0000256" key="1">
    <source>
        <dbReference type="RuleBase" id="RU366023"/>
    </source>
</evidence>
<organism evidence="2 3">
    <name type="scientific">Dendrothele bispora (strain CBS 962.96)</name>
    <dbReference type="NCBI Taxonomy" id="1314807"/>
    <lineage>
        <taxon>Eukaryota</taxon>
        <taxon>Fungi</taxon>
        <taxon>Dikarya</taxon>
        <taxon>Basidiomycota</taxon>
        <taxon>Agaricomycotina</taxon>
        <taxon>Agaricomycetes</taxon>
        <taxon>Agaricomycetidae</taxon>
        <taxon>Agaricales</taxon>
        <taxon>Agaricales incertae sedis</taxon>
        <taxon>Dendrothele</taxon>
    </lineage>
</organism>
<dbReference type="OrthoDB" id="2558351at2759"/>
<comment type="similarity">
    <text evidence="1">Belongs to the class II fructose-bisphosphate aldolase family.</text>
</comment>
<dbReference type="AlphaFoldDB" id="A0A4S8KX97"/>
<reference evidence="2 3" key="1">
    <citation type="journal article" date="2019" name="Nat. Ecol. Evol.">
        <title>Megaphylogeny resolves global patterns of mushroom evolution.</title>
        <authorList>
            <person name="Varga T."/>
            <person name="Krizsan K."/>
            <person name="Foldi C."/>
            <person name="Dima B."/>
            <person name="Sanchez-Garcia M."/>
            <person name="Sanchez-Ramirez S."/>
            <person name="Szollosi G.J."/>
            <person name="Szarkandi J.G."/>
            <person name="Papp V."/>
            <person name="Albert L."/>
            <person name="Andreopoulos W."/>
            <person name="Angelini C."/>
            <person name="Antonin V."/>
            <person name="Barry K.W."/>
            <person name="Bougher N.L."/>
            <person name="Buchanan P."/>
            <person name="Buyck B."/>
            <person name="Bense V."/>
            <person name="Catcheside P."/>
            <person name="Chovatia M."/>
            <person name="Cooper J."/>
            <person name="Damon W."/>
            <person name="Desjardin D."/>
            <person name="Finy P."/>
            <person name="Geml J."/>
            <person name="Haridas S."/>
            <person name="Hughes K."/>
            <person name="Justo A."/>
            <person name="Karasinski D."/>
            <person name="Kautmanova I."/>
            <person name="Kiss B."/>
            <person name="Kocsube S."/>
            <person name="Kotiranta H."/>
            <person name="LaButti K.M."/>
            <person name="Lechner B.E."/>
            <person name="Liimatainen K."/>
            <person name="Lipzen A."/>
            <person name="Lukacs Z."/>
            <person name="Mihaltcheva S."/>
            <person name="Morgado L.N."/>
            <person name="Niskanen T."/>
            <person name="Noordeloos M.E."/>
            <person name="Ohm R.A."/>
            <person name="Ortiz-Santana B."/>
            <person name="Ovrebo C."/>
            <person name="Racz N."/>
            <person name="Riley R."/>
            <person name="Savchenko A."/>
            <person name="Shiryaev A."/>
            <person name="Soop K."/>
            <person name="Spirin V."/>
            <person name="Szebenyi C."/>
            <person name="Tomsovsky M."/>
            <person name="Tulloss R.E."/>
            <person name="Uehling J."/>
            <person name="Grigoriev I.V."/>
            <person name="Vagvolgyi C."/>
            <person name="Papp T."/>
            <person name="Martin F.M."/>
            <person name="Miettinen O."/>
            <person name="Hibbett D.S."/>
            <person name="Nagy L.G."/>
        </authorList>
    </citation>
    <scope>NUCLEOTIDE SEQUENCE [LARGE SCALE GENOMIC DNA]</scope>
    <source>
        <strain evidence="2 3">CBS 962.96</strain>
    </source>
</reference>
<dbReference type="InterPro" id="IPR000771">
    <property type="entry name" value="FBA_II"/>
</dbReference>
<keyword evidence="1" id="KW-0324">Glycolysis</keyword>
<gene>
    <name evidence="2" type="ORF">K435DRAFT_695688</name>
</gene>
<evidence type="ECO:0000313" key="2">
    <source>
        <dbReference type="EMBL" id="THU80451.1"/>
    </source>
</evidence>
<proteinExistence type="inferred from homology"/>
<dbReference type="Proteomes" id="UP000297245">
    <property type="component" value="Unassembled WGS sequence"/>
</dbReference>
<dbReference type="Pfam" id="PF01116">
    <property type="entry name" value="F_bP_aldolase"/>
    <property type="match status" value="1"/>
</dbReference>
<dbReference type="GO" id="GO:0006096">
    <property type="term" value="P:glycolytic process"/>
    <property type="evidence" value="ECO:0007669"/>
    <property type="project" value="UniProtKB-UniPathway"/>
</dbReference>
<comment type="cofactor">
    <cofactor evidence="1">
        <name>Zn(2+)</name>
        <dbReference type="ChEBI" id="CHEBI:29105"/>
    </cofactor>
    <text evidence="1">Binds 2 Zn(2+) ions per subunit. One is catalytic and the other provides a structural contribution.</text>
</comment>
<keyword evidence="1" id="KW-0479">Metal-binding</keyword>
<keyword evidence="1" id="KW-0456">Lyase</keyword>
<dbReference type="GO" id="GO:0004332">
    <property type="term" value="F:fructose-bisphosphate aldolase activity"/>
    <property type="evidence" value="ECO:0007669"/>
    <property type="project" value="UniProtKB-EC"/>
</dbReference>
<accession>A0A4S8KX97</accession>
<dbReference type="GO" id="GO:0008270">
    <property type="term" value="F:zinc ion binding"/>
    <property type="evidence" value="ECO:0007669"/>
    <property type="project" value="UniProtKB-UniRule"/>
</dbReference>
<evidence type="ECO:0000313" key="3">
    <source>
        <dbReference type="Proteomes" id="UP000297245"/>
    </source>
</evidence>
<comment type="function">
    <text evidence="1">Catalyzes the aldol condensation of dihydroxyacetone phosphate (DHAP or glycerone-phosphate) with glyceraldehyde 3-phosphate (G3P) to form fructose 1,6-bisphosphate (FBP) in gluconeogenesis and the reverse reaction in glycolysis.</text>
</comment>